<dbReference type="EMBL" id="JAKILB010000006">
    <property type="protein sequence ID" value="MCL1139069.1"/>
    <property type="molecule type" value="Genomic_DNA"/>
</dbReference>
<evidence type="ECO:0000313" key="3">
    <source>
        <dbReference type="Proteomes" id="UP001139293"/>
    </source>
</evidence>
<comment type="caution">
    <text evidence="2">The sequence shown here is derived from an EMBL/GenBank/DDBJ whole genome shotgun (WGS) entry which is preliminary data.</text>
</comment>
<keyword evidence="3" id="KW-1185">Reference proteome</keyword>
<dbReference type="AlphaFoldDB" id="A0A9X2CI53"/>
<feature type="chain" id="PRO_5040849388" description="DUF2541 domain-containing protein" evidence="1">
    <location>
        <begin position="21"/>
        <end position="135"/>
    </location>
</feature>
<keyword evidence="1" id="KW-0732">Signal</keyword>
<dbReference type="RefSeq" id="WP_248950240.1">
    <property type="nucleotide sequence ID" value="NZ_JAKILB010000006.1"/>
</dbReference>
<accession>A0A9X2CI53</accession>
<evidence type="ECO:0000313" key="2">
    <source>
        <dbReference type="EMBL" id="MCL1139069.1"/>
    </source>
</evidence>
<gene>
    <name evidence="2" type="ORF">L2740_10995</name>
</gene>
<proteinExistence type="predicted"/>
<evidence type="ECO:0000256" key="1">
    <source>
        <dbReference type="SAM" id="SignalP"/>
    </source>
</evidence>
<reference evidence="2" key="1">
    <citation type="submission" date="2022-01" db="EMBL/GenBank/DDBJ databases">
        <title>Whole genome-based taxonomy of the Shewanellaceae.</title>
        <authorList>
            <person name="Martin-Rodriguez A.J."/>
        </authorList>
    </citation>
    <scope>NUCLEOTIDE SEQUENCE</scope>
    <source>
        <strain evidence="2">KCTC 23973</strain>
    </source>
</reference>
<organism evidence="2 3">
    <name type="scientific">Shewanella pneumatophori</name>
    <dbReference type="NCBI Taxonomy" id="314092"/>
    <lineage>
        <taxon>Bacteria</taxon>
        <taxon>Pseudomonadati</taxon>
        <taxon>Pseudomonadota</taxon>
        <taxon>Gammaproteobacteria</taxon>
        <taxon>Alteromonadales</taxon>
        <taxon>Shewanellaceae</taxon>
        <taxon>Shewanella</taxon>
    </lineage>
</organism>
<protein>
    <recommendedName>
        <fullName evidence="4">DUF2541 domain-containing protein</fullName>
    </recommendedName>
</protein>
<dbReference type="Proteomes" id="UP001139293">
    <property type="component" value="Unassembled WGS sequence"/>
</dbReference>
<name>A0A9X2CI53_9GAMM</name>
<evidence type="ECO:0008006" key="4">
    <source>
        <dbReference type="Google" id="ProtNLM"/>
    </source>
</evidence>
<sequence length="135" mass="14659">MKWINLSVLLLALSINQVAADDWLQIAEKTVNYKTETDKVNLKKAQQQISHIKLKCIQGTVNLDQVVFNMADGSNKKVNNLGVLTKGLSSRSMSVPSGDLKSIELTYDSVGSQTLGVVGATKKAKLQIMAKAAQK</sequence>
<feature type="signal peptide" evidence="1">
    <location>
        <begin position="1"/>
        <end position="20"/>
    </location>
</feature>